<keyword evidence="13" id="KW-1185">Reference proteome</keyword>
<keyword evidence="7" id="KW-0969">Cilium</keyword>
<evidence type="ECO:0000313" key="12">
    <source>
        <dbReference type="EMBL" id="TPP57069.1"/>
    </source>
</evidence>
<evidence type="ECO:0000256" key="5">
    <source>
        <dbReference type="ARBA" id="ARBA00022833"/>
    </source>
</evidence>
<feature type="repeat" description="ANK" evidence="9">
    <location>
        <begin position="36"/>
        <end position="68"/>
    </location>
</feature>
<evidence type="ECO:0000256" key="3">
    <source>
        <dbReference type="ARBA" id="ARBA00022737"/>
    </source>
</evidence>
<dbReference type="Pfam" id="PF13637">
    <property type="entry name" value="Ank_4"/>
    <property type="match status" value="1"/>
</dbReference>
<keyword evidence="3" id="KW-0677">Repeat</keyword>
<evidence type="ECO:0000313" key="13">
    <source>
        <dbReference type="Proteomes" id="UP000316759"/>
    </source>
</evidence>
<evidence type="ECO:0000256" key="9">
    <source>
        <dbReference type="PROSITE-ProRule" id="PRU00023"/>
    </source>
</evidence>
<dbReference type="PANTHER" id="PTHR24150:SF8">
    <property type="entry name" value="ANKYRIN REPEAT AND MYND DOMAIN-CONTAINING PROTEIN 2"/>
    <property type="match status" value="1"/>
</dbReference>
<dbReference type="PROSITE" id="PS50297">
    <property type="entry name" value="ANK_REP_REGION"/>
    <property type="match status" value="2"/>
</dbReference>
<dbReference type="Proteomes" id="UP000316759">
    <property type="component" value="Unassembled WGS sequence"/>
</dbReference>
<dbReference type="PROSITE" id="PS50088">
    <property type="entry name" value="ANK_REPEAT"/>
    <property type="match status" value="2"/>
</dbReference>
<feature type="domain" description="MYND-type" evidence="11">
    <location>
        <begin position="342"/>
        <end position="383"/>
    </location>
</feature>
<dbReference type="InterPro" id="IPR036770">
    <property type="entry name" value="Ankyrin_rpt-contain_sf"/>
</dbReference>
<evidence type="ECO:0000256" key="1">
    <source>
        <dbReference type="ARBA" id="ARBA00004138"/>
    </source>
</evidence>
<dbReference type="Gene3D" id="1.25.40.20">
    <property type="entry name" value="Ankyrin repeat-containing domain"/>
    <property type="match status" value="1"/>
</dbReference>
<dbReference type="InterPro" id="IPR052452">
    <property type="entry name" value="Ankyrin-MYND_dom_contain_2"/>
</dbReference>
<dbReference type="InterPro" id="IPR002893">
    <property type="entry name" value="Znf_MYND"/>
</dbReference>
<sequence>MASVKEFHDAVCCGEYERARALLSMDKKLVNALNEEGMTPLDQACFKGNRDVVEYLLKNGADVNSREHKQGYTSLMFAALAGHMDVIEMLLQHGARISYTNKLGRTASQMASFVGNHRVVALINNFIPREEVDHYTQVSVSAKLRISTEVASTLYRLILSLNFSPVHVLRVLSADLVKHSGSSESSILLCWPAVVNVLEDLLANYFTPHQTHEALALKFHLLACCIRRAGTYNEDASENTEIKERRASCEKDLNKPTEPLHGLLRDFLRGTDPHGLPLGQEKFLRQSLMSFPHPHSTLWQCTVRQISPVKPGMAPTALAILTQAINGQGLSMPMGDVSNEPCAACNEQPNPSTVIMLCSNCKEVGYCSVACQRLHWFTHKKYCPILKAHHESVERSRTEIKDNTT</sequence>
<keyword evidence="2" id="KW-0479">Metal-binding</keyword>
<organism evidence="12 13">
    <name type="scientific">Fasciola gigantica</name>
    <name type="common">Giant liver fluke</name>
    <dbReference type="NCBI Taxonomy" id="46835"/>
    <lineage>
        <taxon>Eukaryota</taxon>
        <taxon>Metazoa</taxon>
        <taxon>Spiralia</taxon>
        <taxon>Lophotrochozoa</taxon>
        <taxon>Platyhelminthes</taxon>
        <taxon>Trematoda</taxon>
        <taxon>Digenea</taxon>
        <taxon>Plagiorchiida</taxon>
        <taxon>Echinostomata</taxon>
        <taxon>Echinostomatoidea</taxon>
        <taxon>Fasciolidae</taxon>
        <taxon>Fasciola</taxon>
    </lineage>
</organism>
<evidence type="ECO:0000256" key="8">
    <source>
        <dbReference type="ARBA" id="ARBA00023273"/>
    </source>
</evidence>
<keyword evidence="8" id="KW-0966">Cell projection</keyword>
<dbReference type="SMART" id="SM00248">
    <property type="entry name" value="ANK"/>
    <property type="match status" value="2"/>
</dbReference>
<evidence type="ECO:0000256" key="2">
    <source>
        <dbReference type="ARBA" id="ARBA00022723"/>
    </source>
</evidence>
<dbReference type="EMBL" id="SUNJ01013706">
    <property type="protein sequence ID" value="TPP57069.1"/>
    <property type="molecule type" value="Genomic_DNA"/>
</dbReference>
<dbReference type="OrthoDB" id="10257049at2759"/>
<dbReference type="Gene3D" id="6.10.140.2220">
    <property type="match status" value="1"/>
</dbReference>
<dbReference type="STRING" id="46835.A0A504YA76"/>
<evidence type="ECO:0000256" key="4">
    <source>
        <dbReference type="ARBA" id="ARBA00022771"/>
    </source>
</evidence>
<keyword evidence="5" id="KW-0862">Zinc</keyword>
<dbReference type="GO" id="GO:0005929">
    <property type="term" value="C:cilium"/>
    <property type="evidence" value="ECO:0007669"/>
    <property type="project" value="UniProtKB-SubCell"/>
</dbReference>
<reference evidence="12 13" key="1">
    <citation type="submission" date="2019-04" db="EMBL/GenBank/DDBJ databases">
        <title>Annotation for the trematode Fasciola gigantica.</title>
        <authorList>
            <person name="Choi Y.-J."/>
        </authorList>
    </citation>
    <scope>NUCLEOTIDE SEQUENCE [LARGE SCALE GENOMIC DNA]</scope>
    <source>
        <strain evidence="12">Uganda_cow_1</strain>
    </source>
</reference>
<evidence type="ECO:0000259" key="11">
    <source>
        <dbReference type="PROSITE" id="PS50865"/>
    </source>
</evidence>
<proteinExistence type="predicted"/>
<gene>
    <name evidence="12" type="ORF">FGIG_08507</name>
</gene>
<protein>
    <submittedName>
        <fullName evidence="12">Ankyrin repeat and MYND domain-containing protein 2</fullName>
    </submittedName>
</protein>
<feature type="repeat" description="ANK" evidence="9">
    <location>
        <begin position="70"/>
        <end position="102"/>
    </location>
</feature>
<comment type="subcellular location">
    <subcellularLocation>
        <location evidence="1">Cell projection</location>
        <location evidence="1">Cilium</location>
    </subcellularLocation>
</comment>
<evidence type="ECO:0000256" key="6">
    <source>
        <dbReference type="ARBA" id="ARBA00023043"/>
    </source>
</evidence>
<dbReference type="PROSITE" id="PS50865">
    <property type="entry name" value="ZF_MYND_2"/>
    <property type="match status" value="1"/>
</dbReference>
<dbReference type="PANTHER" id="PTHR24150">
    <property type="entry name" value="ANKYRIN REPEAT AND MYND DOMAIN-CONTAINING PROTEIN 2"/>
    <property type="match status" value="1"/>
</dbReference>
<dbReference type="GO" id="GO:0008270">
    <property type="term" value="F:zinc ion binding"/>
    <property type="evidence" value="ECO:0007669"/>
    <property type="project" value="UniProtKB-KW"/>
</dbReference>
<dbReference type="Pfam" id="PF01753">
    <property type="entry name" value="zf-MYND"/>
    <property type="match status" value="1"/>
</dbReference>
<evidence type="ECO:0000256" key="10">
    <source>
        <dbReference type="PROSITE-ProRule" id="PRU00134"/>
    </source>
</evidence>
<keyword evidence="6 9" id="KW-0040">ANK repeat</keyword>
<keyword evidence="4 10" id="KW-0863">Zinc-finger</keyword>
<comment type="caution">
    <text evidence="12">The sequence shown here is derived from an EMBL/GenBank/DDBJ whole genome shotgun (WGS) entry which is preliminary data.</text>
</comment>
<dbReference type="PROSITE" id="PS01360">
    <property type="entry name" value="ZF_MYND_1"/>
    <property type="match status" value="1"/>
</dbReference>
<dbReference type="InterPro" id="IPR002110">
    <property type="entry name" value="Ankyrin_rpt"/>
</dbReference>
<evidence type="ECO:0000256" key="7">
    <source>
        <dbReference type="ARBA" id="ARBA00023069"/>
    </source>
</evidence>
<dbReference type="SUPFAM" id="SSF144232">
    <property type="entry name" value="HIT/MYND zinc finger-like"/>
    <property type="match status" value="1"/>
</dbReference>
<name>A0A504YA76_FASGI</name>
<dbReference type="AlphaFoldDB" id="A0A504YA76"/>
<accession>A0A504YA76</accession>
<dbReference type="SUPFAM" id="SSF48403">
    <property type="entry name" value="Ankyrin repeat"/>
    <property type="match status" value="1"/>
</dbReference>